<dbReference type="AlphaFoldDB" id="E3RNT3"/>
<evidence type="ECO:0000313" key="2">
    <source>
        <dbReference type="Proteomes" id="UP000001067"/>
    </source>
</evidence>
<name>E3RNT3_PYRTT</name>
<keyword evidence="2" id="KW-1185">Reference proteome</keyword>
<dbReference type="Proteomes" id="UP000001067">
    <property type="component" value="Unassembled WGS sequence"/>
</dbReference>
<gene>
    <name evidence="1" type="ORF">PTT_10247</name>
</gene>
<protein>
    <submittedName>
        <fullName evidence="1">Uncharacterized protein</fullName>
    </submittedName>
</protein>
<accession>E3RNT3</accession>
<reference evidence="1 2" key="1">
    <citation type="journal article" date="2010" name="Genome Biol.">
        <title>A first genome assembly of the barley fungal pathogen Pyrenophora teres f. teres.</title>
        <authorList>
            <person name="Ellwood S.R."/>
            <person name="Liu Z."/>
            <person name="Syme R.A."/>
            <person name="Lai Z."/>
            <person name="Hane J.K."/>
            <person name="Keiper F."/>
            <person name="Moffat C.S."/>
            <person name="Oliver R.P."/>
            <person name="Friesen T.L."/>
        </authorList>
    </citation>
    <scope>NUCLEOTIDE SEQUENCE [LARGE SCALE GENOMIC DNA]</scope>
    <source>
        <strain evidence="1 2">0-1</strain>
    </source>
</reference>
<dbReference type="KEGG" id="pte:PTT_10247"/>
<feature type="non-terminal residue" evidence="1">
    <location>
        <position position="1"/>
    </location>
</feature>
<proteinExistence type="predicted"/>
<evidence type="ECO:0000313" key="1">
    <source>
        <dbReference type="EMBL" id="EFQ92616.1"/>
    </source>
</evidence>
<sequence length="55" mass="6119">QLNEIAKGNVELQRLLVKPKNYAEVYKQLVLRPYQVTKTHSVLVAGAIGEKGILS</sequence>
<organism evidence="2">
    <name type="scientific">Pyrenophora teres f. teres (strain 0-1)</name>
    <name type="common">Barley net blotch fungus</name>
    <name type="synonym">Drechslera teres f. teres</name>
    <dbReference type="NCBI Taxonomy" id="861557"/>
    <lineage>
        <taxon>Eukaryota</taxon>
        <taxon>Fungi</taxon>
        <taxon>Dikarya</taxon>
        <taxon>Ascomycota</taxon>
        <taxon>Pezizomycotina</taxon>
        <taxon>Dothideomycetes</taxon>
        <taxon>Pleosporomycetidae</taxon>
        <taxon>Pleosporales</taxon>
        <taxon>Pleosporineae</taxon>
        <taxon>Pleosporaceae</taxon>
        <taxon>Pyrenophora</taxon>
    </lineage>
</organism>
<dbReference type="EMBL" id="GL534237">
    <property type="protein sequence ID" value="EFQ92616.1"/>
    <property type="molecule type" value="Genomic_DNA"/>
</dbReference>
<dbReference type="HOGENOM" id="CLU_3107493_0_0_1"/>